<dbReference type="NCBIfam" id="NF033432">
    <property type="entry name" value="ThioGly_TfuA_rel"/>
    <property type="match status" value="1"/>
</dbReference>
<evidence type="ECO:0000313" key="3">
    <source>
        <dbReference type="Proteomes" id="UP000185557"/>
    </source>
</evidence>
<dbReference type="RefSeq" id="WP_073609715.1">
    <property type="nucleotide sequence ID" value="NZ_MRCG01000014.1"/>
</dbReference>
<organism evidence="2 3">
    <name type="scientific">Phormidium tenue NIES-30</name>
    <dbReference type="NCBI Taxonomy" id="549789"/>
    <lineage>
        <taxon>Bacteria</taxon>
        <taxon>Bacillati</taxon>
        <taxon>Cyanobacteriota</taxon>
        <taxon>Cyanophyceae</taxon>
        <taxon>Oscillatoriophycideae</taxon>
        <taxon>Oscillatoriales</taxon>
        <taxon>Oscillatoriaceae</taxon>
        <taxon>Phormidium</taxon>
    </lineage>
</organism>
<comment type="caution">
    <text evidence="2">The sequence shown here is derived from an EMBL/GenBank/DDBJ whole genome shotgun (WGS) entry which is preliminary data.</text>
</comment>
<reference evidence="2 3" key="1">
    <citation type="submission" date="2016-11" db="EMBL/GenBank/DDBJ databases">
        <title>Draft Genome Sequences of Nine Cyanobacterial Strains from Diverse Habitats.</title>
        <authorList>
            <person name="Zhu T."/>
            <person name="Hou S."/>
            <person name="Lu X."/>
            <person name="Hess W.R."/>
        </authorList>
    </citation>
    <scope>NUCLEOTIDE SEQUENCE [LARGE SCALE GENOMIC DNA]</scope>
    <source>
        <strain evidence="2 3">NIES-30</strain>
    </source>
</reference>
<proteinExistence type="predicted"/>
<dbReference type="AlphaFoldDB" id="A0A1U7J249"/>
<keyword evidence="3" id="KW-1185">Reference proteome</keyword>
<dbReference type="OrthoDB" id="118811at2"/>
<sequence length="446" mass="51185">MTIFVFLGPTISVNEALSILDAVYLPPVSQGDVLRLCKHRPRAIGIIDGLFDHVPSVWHKEILWAIKQGITVFGSSSMGAIRAAELAPFGMIGVGRIYSAYRDGEVEDDDEVAVAHAPAELDFVKTSEAMFNIRLTFERANIDGVISKATTNTLVSIAKETYYPNRNYRTVLKIAQQHGVSDDELNRLSSWLNTGFVDQKKLDAIELLSVMYKWSHKTHQIEAPSFNFEHTSLWEQLRRTAGEIQLVKDKTPDVLFRNAIVDELRLNSELLEKLVEITSARKILIEEASHQRFSIDDEAIYETVIEFRRKRNLLEGQDLEQWIHSNDLTMLDFFRLMEKETLLNRLKSSIRSDLSIDFLDQMRLSGIYPMLVTAVRAKQEILEEIDNISPPVDIYEKAVNWYFEQRKRNPEPVEQEAARVGFEDSNAFLRAVLCDYFYQERVVNHA</sequence>
<name>A0A1U7J249_9CYAN</name>
<dbReference type="Pfam" id="PF07812">
    <property type="entry name" value="TfuA"/>
    <property type="match status" value="1"/>
</dbReference>
<dbReference type="Proteomes" id="UP000185557">
    <property type="component" value="Unassembled WGS sequence"/>
</dbReference>
<dbReference type="InterPro" id="IPR027304">
    <property type="entry name" value="Trigger_fact/SurA_dom_sf"/>
</dbReference>
<dbReference type="Gene3D" id="1.10.4030.10">
    <property type="entry name" value="Porin chaperone SurA, peptide-binding domain"/>
    <property type="match status" value="1"/>
</dbReference>
<dbReference type="EMBL" id="MRCG01000014">
    <property type="protein sequence ID" value="OKH46083.1"/>
    <property type="molecule type" value="Genomic_DNA"/>
</dbReference>
<dbReference type="STRING" id="549789.NIES30_17420"/>
<dbReference type="InterPro" id="IPR012924">
    <property type="entry name" value="TfuA_core"/>
</dbReference>
<evidence type="ECO:0000313" key="2">
    <source>
        <dbReference type="EMBL" id="OKH46083.1"/>
    </source>
</evidence>
<evidence type="ECO:0000259" key="1">
    <source>
        <dbReference type="Pfam" id="PF07812"/>
    </source>
</evidence>
<protein>
    <recommendedName>
        <fullName evidence="1">TfuA-like core domain-containing protein</fullName>
    </recommendedName>
</protein>
<feature type="domain" description="TfuA-like core" evidence="1">
    <location>
        <begin position="48"/>
        <end position="166"/>
    </location>
</feature>
<gene>
    <name evidence="2" type="ORF">NIES30_17420</name>
</gene>
<dbReference type="SUPFAM" id="SSF109998">
    <property type="entry name" value="Triger factor/SurA peptide-binding domain-like"/>
    <property type="match status" value="1"/>
</dbReference>
<accession>A0A1U7J249</accession>